<dbReference type="AlphaFoldDB" id="A0A8H4J5Y9"/>
<evidence type="ECO:0000313" key="13">
    <source>
        <dbReference type="Proteomes" id="UP000572817"/>
    </source>
</evidence>
<name>A0A8H4J5Y9_9PEZI</name>
<dbReference type="InterPro" id="IPR001547">
    <property type="entry name" value="Glyco_hydro_5"/>
</dbReference>
<proteinExistence type="inferred from homology"/>
<keyword evidence="8 9" id="KW-0326">Glycosidase</keyword>
<keyword evidence="13" id="KW-1185">Reference proteome</keyword>
<reference evidence="12" key="1">
    <citation type="submission" date="2020-04" db="EMBL/GenBank/DDBJ databases">
        <title>Genome Assembly and Annotation of Botryosphaeria dothidea sdau 11-99, a Latent Pathogen of Apple Fruit Ring Rot in China.</title>
        <authorList>
            <person name="Yu C."/>
            <person name="Diao Y."/>
            <person name="Lu Q."/>
            <person name="Zhao J."/>
            <person name="Cui S."/>
            <person name="Peng C."/>
            <person name="He B."/>
            <person name="Liu H."/>
        </authorList>
    </citation>
    <scope>NUCLEOTIDE SEQUENCE [LARGE SCALE GENOMIC DNA]</scope>
    <source>
        <strain evidence="12">Sdau11-99</strain>
    </source>
</reference>
<feature type="chain" id="PRO_5034840180" description="mannan endo-1,4-beta-mannosidase" evidence="10">
    <location>
        <begin position="23"/>
        <end position="365"/>
    </location>
</feature>
<evidence type="ECO:0000256" key="1">
    <source>
        <dbReference type="ARBA" id="ARBA00001678"/>
    </source>
</evidence>
<dbReference type="SUPFAM" id="SSF51445">
    <property type="entry name" value="(Trans)glycosidases"/>
    <property type="match status" value="1"/>
</dbReference>
<keyword evidence="5" id="KW-0964">Secreted</keyword>
<keyword evidence="7 9" id="KW-0378">Hydrolase</keyword>
<dbReference type="GO" id="GO:0046355">
    <property type="term" value="P:mannan catabolic process"/>
    <property type="evidence" value="ECO:0007669"/>
    <property type="project" value="UniProtKB-ARBA"/>
</dbReference>
<dbReference type="EC" id="3.2.1.78" evidence="4"/>
<evidence type="ECO:0000256" key="2">
    <source>
        <dbReference type="ARBA" id="ARBA00004613"/>
    </source>
</evidence>
<evidence type="ECO:0000256" key="10">
    <source>
        <dbReference type="SAM" id="SignalP"/>
    </source>
</evidence>
<comment type="similarity">
    <text evidence="3 9">Belongs to the glycosyl hydrolase 5 (cellulase A) family.</text>
</comment>
<feature type="signal peptide" evidence="10">
    <location>
        <begin position="1"/>
        <end position="22"/>
    </location>
</feature>
<dbReference type="InterPro" id="IPR017853">
    <property type="entry name" value="GH"/>
</dbReference>
<evidence type="ECO:0000256" key="6">
    <source>
        <dbReference type="ARBA" id="ARBA00022729"/>
    </source>
</evidence>
<dbReference type="PANTHER" id="PTHR31451">
    <property type="match status" value="1"/>
</dbReference>
<dbReference type="InterPro" id="IPR045053">
    <property type="entry name" value="MAN-like"/>
</dbReference>
<evidence type="ECO:0000256" key="5">
    <source>
        <dbReference type="ARBA" id="ARBA00022525"/>
    </source>
</evidence>
<dbReference type="OrthoDB" id="428177at2759"/>
<evidence type="ECO:0000256" key="4">
    <source>
        <dbReference type="ARBA" id="ARBA00012706"/>
    </source>
</evidence>
<evidence type="ECO:0000256" key="7">
    <source>
        <dbReference type="ARBA" id="ARBA00022801"/>
    </source>
</evidence>
<feature type="domain" description="Glycoside hydrolase family 5" evidence="11">
    <location>
        <begin position="39"/>
        <end position="321"/>
    </location>
</feature>
<comment type="subcellular location">
    <subcellularLocation>
        <location evidence="2">Secreted</location>
    </subcellularLocation>
</comment>
<evidence type="ECO:0000256" key="9">
    <source>
        <dbReference type="RuleBase" id="RU361153"/>
    </source>
</evidence>
<protein>
    <recommendedName>
        <fullName evidence="4">mannan endo-1,4-beta-mannosidase</fullName>
        <ecNumber evidence="4">3.2.1.78</ecNumber>
    </recommendedName>
</protein>
<gene>
    <name evidence="12" type="ORF">GTA08_BOTSDO12997</name>
</gene>
<dbReference type="GO" id="GO:0016985">
    <property type="term" value="F:mannan endo-1,4-beta-mannosidase activity"/>
    <property type="evidence" value="ECO:0007669"/>
    <property type="project" value="UniProtKB-EC"/>
</dbReference>
<evidence type="ECO:0000256" key="3">
    <source>
        <dbReference type="ARBA" id="ARBA00005641"/>
    </source>
</evidence>
<dbReference type="PANTHER" id="PTHR31451:SF39">
    <property type="entry name" value="MANNAN ENDO-1,4-BETA-MANNOSIDASE 1"/>
    <property type="match status" value="1"/>
</dbReference>
<evidence type="ECO:0000259" key="11">
    <source>
        <dbReference type="Pfam" id="PF00150"/>
    </source>
</evidence>
<organism evidence="12 13">
    <name type="scientific">Botryosphaeria dothidea</name>
    <dbReference type="NCBI Taxonomy" id="55169"/>
    <lineage>
        <taxon>Eukaryota</taxon>
        <taxon>Fungi</taxon>
        <taxon>Dikarya</taxon>
        <taxon>Ascomycota</taxon>
        <taxon>Pezizomycotina</taxon>
        <taxon>Dothideomycetes</taxon>
        <taxon>Dothideomycetes incertae sedis</taxon>
        <taxon>Botryosphaeriales</taxon>
        <taxon>Botryosphaeriaceae</taxon>
        <taxon>Botryosphaeria</taxon>
    </lineage>
</organism>
<accession>A0A8H4J5Y9</accession>
<comment type="catalytic activity">
    <reaction evidence="1">
        <text>Random hydrolysis of (1-&gt;4)-beta-D-mannosidic linkages in mannans, galactomannans and glucomannans.</text>
        <dbReference type="EC" id="3.2.1.78"/>
    </reaction>
</comment>
<dbReference type="GO" id="GO:0005576">
    <property type="term" value="C:extracellular region"/>
    <property type="evidence" value="ECO:0007669"/>
    <property type="project" value="UniProtKB-SubCell"/>
</dbReference>
<keyword evidence="6 10" id="KW-0732">Signal</keyword>
<dbReference type="Pfam" id="PF00150">
    <property type="entry name" value="Cellulase"/>
    <property type="match status" value="1"/>
</dbReference>
<sequence length="365" mass="40146">MKLLLSLGSILTVLCGLSPALAAQSFSGTNLYYAAGLSTDQQNTLFTKLQSAGVKVLRVWLDGQSGDQKGTSISPYPALQGDGPDDWDETVLSRLDDLMINVNKHGIKLLVSLHSFNALESDADFYGKWYGTGDFYTNASAISQFQERIKRVLSHVNPNTGKTWAESSEYIFAFETQNEAMNNDESRLRSVGPQWQCQMAETIKIALNGNTDILVTTGGGGWVDTSLLSDYFSCAALDVLSIHAYGTGDMTADKLRPYVEKATSAGKKLLMQEWGACYWSSANNACHEASVLSDSERANSIQTWAKAFGEVGVPWLYWQILPNADPHHDWDYEIGIVDSLWETFEGVAKAAEGYSSPFDYSPYLL</sequence>
<dbReference type="EMBL" id="WWBZ02000009">
    <property type="protein sequence ID" value="KAF4311478.1"/>
    <property type="molecule type" value="Genomic_DNA"/>
</dbReference>
<dbReference type="Gene3D" id="3.20.20.80">
    <property type="entry name" value="Glycosidases"/>
    <property type="match status" value="1"/>
</dbReference>
<evidence type="ECO:0000256" key="8">
    <source>
        <dbReference type="ARBA" id="ARBA00023295"/>
    </source>
</evidence>
<comment type="caution">
    <text evidence="12">The sequence shown here is derived from an EMBL/GenBank/DDBJ whole genome shotgun (WGS) entry which is preliminary data.</text>
</comment>
<evidence type="ECO:0000313" key="12">
    <source>
        <dbReference type="EMBL" id="KAF4311478.1"/>
    </source>
</evidence>
<dbReference type="Proteomes" id="UP000572817">
    <property type="component" value="Unassembled WGS sequence"/>
</dbReference>